<dbReference type="OrthoDB" id="6432108at2759"/>
<comment type="caution">
    <text evidence="2">The sequence shown here is derived from an EMBL/GenBank/DDBJ whole genome shotgun (WGS) entry which is preliminary data.</text>
</comment>
<reference evidence="2 3" key="1">
    <citation type="journal article" date="2019" name="Sci. Rep.">
        <title>Orb-weaving spider Araneus ventricosus genome elucidates the spidroin gene catalogue.</title>
        <authorList>
            <person name="Kono N."/>
            <person name="Nakamura H."/>
            <person name="Ohtoshi R."/>
            <person name="Moran D.A.P."/>
            <person name="Shinohara A."/>
            <person name="Yoshida Y."/>
            <person name="Fujiwara M."/>
            <person name="Mori M."/>
            <person name="Tomita M."/>
            <person name="Arakawa K."/>
        </authorList>
    </citation>
    <scope>NUCLEOTIDE SEQUENCE [LARGE SCALE GENOMIC DNA]</scope>
</reference>
<dbReference type="AlphaFoldDB" id="A0A4Y2JCQ7"/>
<feature type="domain" description="Transposable element P transposase-like RNase H" evidence="1">
    <location>
        <begin position="260"/>
        <end position="375"/>
    </location>
</feature>
<evidence type="ECO:0000313" key="3">
    <source>
        <dbReference type="Proteomes" id="UP000499080"/>
    </source>
</evidence>
<protein>
    <recommendedName>
        <fullName evidence="1">Transposable element P transposase-like RNase H domain-containing protein</fullName>
    </recommendedName>
</protein>
<dbReference type="Pfam" id="PF21787">
    <property type="entry name" value="TNP-like_RNaseH_N"/>
    <property type="match status" value="1"/>
</dbReference>
<evidence type="ECO:0000259" key="1">
    <source>
        <dbReference type="Pfam" id="PF21787"/>
    </source>
</evidence>
<dbReference type="InterPro" id="IPR048365">
    <property type="entry name" value="TNP-like_RNaseH_N"/>
</dbReference>
<dbReference type="Proteomes" id="UP000499080">
    <property type="component" value="Unassembled WGS sequence"/>
</dbReference>
<keyword evidence="3" id="KW-1185">Reference proteome</keyword>
<proteinExistence type="predicted"/>
<accession>A0A4Y2JCQ7</accession>
<gene>
    <name evidence="2" type="ORF">AVEN_19893_1</name>
</gene>
<organism evidence="2 3">
    <name type="scientific">Araneus ventricosus</name>
    <name type="common">Orbweaver spider</name>
    <name type="synonym">Epeira ventricosa</name>
    <dbReference type="NCBI Taxonomy" id="182803"/>
    <lineage>
        <taxon>Eukaryota</taxon>
        <taxon>Metazoa</taxon>
        <taxon>Ecdysozoa</taxon>
        <taxon>Arthropoda</taxon>
        <taxon>Chelicerata</taxon>
        <taxon>Arachnida</taxon>
        <taxon>Araneae</taxon>
        <taxon>Araneomorphae</taxon>
        <taxon>Entelegynae</taxon>
        <taxon>Araneoidea</taxon>
        <taxon>Araneidae</taxon>
        <taxon>Araneus</taxon>
    </lineage>
</organism>
<name>A0A4Y2JCQ7_ARAVE</name>
<sequence length="883" mass="101682">MLVPGAIPSLFPDLPKYFSSEPTTSRENPLDRATRKEMEQLKEAINKSIDEQAENAQLKKIRSYEDLINKFETFSCDDFLKVTQKNQLIFLRLDTSQAPKVSHSLLISSKLEARVYIGDQEINKLGNFSFPLIIDNSDTVITVLDNVKNVSCDLKEKVGIKGTLQLICDLLQTLVNNSDVNSEAVNFLMEQVAFLGSNKFARRYSSDIMIFSSLMYTIAPSAYRFLRQSGYLVLPHPNTINNVCTKYSVSPQFEQLDSYFLLYIKQKFKYLEEKDKVVILMLDEVHIKEYFDYKGGSISGMSYDSETSASSAQVFMVKSIVSRYKDVVHVLPVHTISGNVLHEFVKKVIIGLEGIGFTVIGIITDNNSVNRRAVELFIDPPELSYCYPHPVDKSRPLFFVVDPVHLFKCIRNNWLNQKNDGRCFFYPKFDSVHAVQDIADFKTARFTTIRELYNLESDKLVKYGFRLNLKALAPSSMERQNVKLVLCIFNEHVAEALVELGEKNKLLYSQDTSDFLKIIIRWWQIVNVKTPNKGKRLNNRYQEPLSYDEKDIKMAFLEKFLKWIDDWDRMKFSTGTFTKETRTALVLSTKAIIEISSYCKENFNMSYILPGKFQTDDLESRFGCYRKLAGCQYNISTQQLFECEKKLRIRSLLKLSIPSKSFGTIEITNFDTDDSFSDYDPSSSNVFSQLKVEPDDISDLEESLPVLMYLAGYCIFSVLKKTKCKSCRYLHQLDKEVELSADHTYLKSLDRGKLSFPQKHILNAVLFNYAVIKKICSLYEPEFHKLHDQRRIVASTTYNILEEKEFCDNSGVCDEGHLFNLIIWKVVWCSTNIFLNNYVKKKNDNLVEALVKKKNLAAKKAEKRKERSLGIQNTKKCKTAANT</sequence>
<evidence type="ECO:0000313" key="2">
    <source>
        <dbReference type="EMBL" id="GBM86996.1"/>
    </source>
</evidence>
<dbReference type="EMBL" id="BGPR01003354">
    <property type="protein sequence ID" value="GBM86996.1"/>
    <property type="molecule type" value="Genomic_DNA"/>
</dbReference>